<comment type="caution">
    <text evidence="1">The sequence shown here is derived from an EMBL/GenBank/DDBJ whole genome shotgun (WGS) entry which is preliminary data.</text>
</comment>
<dbReference type="Proteomes" id="UP000004597">
    <property type="component" value="Unassembled WGS sequence"/>
</dbReference>
<evidence type="ECO:0000313" key="1">
    <source>
        <dbReference type="EMBL" id="EHG16807.1"/>
    </source>
</evidence>
<protein>
    <submittedName>
        <fullName evidence="1">Uncharacterized protein</fullName>
    </submittedName>
</protein>
<organism evidence="1 2">
    <name type="scientific">Prevotella histicola F0411</name>
    <dbReference type="NCBI Taxonomy" id="857291"/>
    <lineage>
        <taxon>Bacteria</taxon>
        <taxon>Pseudomonadati</taxon>
        <taxon>Bacteroidota</taxon>
        <taxon>Bacteroidia</taxon>
        <taxon>Bacteroidales</taxon>
        <taxon>Prevotellaceae</taxon>
        <taxon>Prevotella</taxon>
    </lineage>
</organism>
<reference evidence="1 2" key="1">
    <citation type="submission" date="2011-10" db="EMBL/GenBank/DDBJ databases">
        <title>The Genome Sequence of Prevotella histicola F0411.</title>
        <authorList>
            <consortium name="The Broad Institute Genome Sequencing Platform"/>
            <person name="Earl A."/>
            <person name="Ward D."/>
            <person name="Feldgarden M."/>
            <person name="Gevers D."/>
            <person name="Izard J."/>
            <person name="Ganesan A."/>
            <person name="Blanton J.M."/>
            <person name="Baranova O.V."/>
            <person name="Tanner A.C."/>
            <person name="Mathney J.M.J."/>
            <person name="Dewhirst F.E."/>
            <person name="Young S.K."/>
            <person name="Zeng Q."/>
            <person name="Gargeya S."/>
            <person name="Fitzgerald M."/>
            <person name="Haas B."/>
            <person name="Abouelleil A."/>
            <person name="Alvarado L."/>
            <person name="Arachchi H.M."/>
            <person name="Berlin A."/>
            <person name="Brown A."/>
            <person name="Chapman S.B."/>
            <person name="Chen Z."/>
            <person name="Dunbar C."/>
            <person name="Freedman E."/>
            <person name="Gearin G."/>
            <person name="Gellesch M."/>
            <person name="Goldberg J."/>
            <person name="Griggs A."/>
            <person name="Gujja S."/>
            <person name="Heiman D."/>
            <person name="Howarth C."/>
            <person name="Larson L."/>
            <person name="Lui A."/>
            <person name="MacDonald P.J.P."/>
            <person name="Montmayeur A."/>
            <person name="Murphy C."/>
            <person name="Neiman D."/>
            <person name="Pearson M."/>
            <person name="Priest M."/>
            <person name="Roberts A."/>
            <person name="Saif S."/>
            <person name="Shea T."/>
            <person name="Shenoy N."/>
            <person name="Sisk P."/>
            <person name="Stolte C."/>
            <person name="Sykes S."/>
            <person name="Wortman J."/>
            <person name="Nusbaum C."/>
            <person name="Birren B."/>
        </authorList>
    </citation>
    <scope>NUCLEOTIDE SEQUENCE [LARGE SCALE GENOMIC DNA]</scope>
    <source>
        <strain evidence="1 2">F0411</strain>
    </source>
</reference>
<proteinExistence type="predicted"/>
<dbReference type="HOGENOM" id="CLU_3331446_0_0_10"/>
<sequence length="38" mass="4709">MINGWYFYSYKLKYFKFVSFINYEDLLVNMKDDTGRAK</sequence>
<accession>G6AEW0</accession>
<dbReference type="PATRIC" id="fig|857291.3.peg.624"/>
<name>G6AEW0_9BACT</name>
<dbReference type="AlphaFoldDB" id="G6AEW0"/>
<keyword evidence="2" id="KW-1185">Reference proteome</keyword>
<evidence type="ECO:0000313" key="2">
    <source>
        <dbReference type="Proteomes" id="UP000004597"/>
    </source>
</evidence>
<gene>
    <name evidence="1" type="ORF">HMPREF9138_00637</name>
</gene>
<dbReference type="EMBL" id="AFXP01000004">
    <property type="protein sequence ID" value="EHG16807.1"/>
    <property type="molecule type" value="Genomic_DNA"/>
</dbReference>